<proteinExistence type="predicted"/>
<evidence type="ECO:0000313" key="3">
    <source>
        <dbReference type="Proteomes" id="UP001524383"/>
    </source>
</evidence>
<feature type="coiled-coil region" evidence="1">
    <location>
        <begin position="475"/>
        <end position="509"/>
    </location>
</feature>
<dbReference type="Pfam" id="PF04312">
    <property type="entry name" value="DUF460"/>
    <property type="match status" value="1"/>
</dbReference>
<dbReference type="AlphaFoldDB" id="A0ABD4TQ08"/>
<accession>A0ABD4TQ08</accession>
<dbReference type="PANTHER" id="PTHR40707">
    <property type="entry name" value="POSSIBLE NUCLEASE OF RNASE H FOLD, RUVC/YQGF FAMILY"/>
    <property type="match status" value="1"/>
</dbReference>
<keyword evidence="3" id="KW-1185">Reference proteome</keyword>
<reference evidence="2 3" key="1">
    <citation type="submission" date="2019-08" db="EMBL/GenBank/DDBJ databases">
        <authorList>
            <person name="Chen S.-C."/>
            <person name="Lai M.-C."/>
            <person name="You Y.-T."/>
        </authorList>
    </citation>
    <scope>NUCLEOTIDE SEQUENCE [LARGE SCALE GENOMIC DNA]</scope>
    <source>
        <strain evidence="2 3">P2F9704a</strain>
    </source>
</reference>
<dbReference type="PANTHER" id="PTHR40707:SF1">
    <property type="entry name" value="DUF460 DOMAIN-CONTAINING PROTEIN"/>
    <property type="match status" value="1"/>
</dbReference>
<evidence type="ECO:0000256" key="1">
    <source>
        <dbReference type="SAM" id="Coils"/>
    </source>
</evidence>
<dbReference type="Proteomes" id="UP001524383">
    <property type="component" value="Unassembled WGS sequence"/>
</dbReference>
<comment type="caution">
    <text evidence="2">The sequence shown here is derived from an EMBL/GenBank/DDBJ whole genome shotgun (WGS) entry which is preliminary data.</text>
</comment>
<protein>
    <submittedName>
        <fullName evidence="2">DUF460 domain-containing protein</fullName>
    </submittedName>
</protein>
<gene>
    <name evidence="2" type="ORF">FTO68_10385</name>
</gene>
<dbReference type="InterPro" id="IPR007408">
    <property type="entry name" value="DUF460"/>
</dbReference>
<keyword evidence="1" id="KW-0175">Coiled coil</keyword>
<sequence length="651" mass="73703">MRVYGIDIIRGSVRSQSKRPTYALCRIVDDTIVSETEVSLFRLLRILEAEEPDILAIDSLQEVAADTKEVYLFLQSLPPGTDLICVTGGSEHRESLAQVAGRYNLSFNRFDPFAEARTSAQVALLGAGCRVVAFANSSLITVSRRRSPGKGGWSQNRYTRKIHGAVRAKGREIEMHLIEAGLQYDMKEFRAFGGSSRVIFHVNAPRSSIPIRNYRGSDVQVQITQQRLERIRFVPQTSKPGYLIAGIDPGTTMAIALLNLDGEPVHLSSSRVTSVADAIAEIMVHGRPLIIATDKKEMPGTVEKIRRSFNAVPFIPKSDILVPDKYELATGSGYRNDHERDAYAAAMVAYRHYKNKFASLSKRLPPGVSLDEVRARVVRGLSLEQALTDLQAQEIPPEDAVFEPAEEKPVPDAPRPREQDEMVRRLRMLVSELYAESQKKDEEIARVRRLLNGERSKKKERIQKDAEVVRLQGIIANQKRYLRKEERRNKGMRKQLERLKAYADLKQEEDLVPLKVLEALSRDAIRRMRSEMGAHPDDWIYLLRTDGWGMTAIRELADVAIAGIIVPEQALLSPDLVTAFREIRVPIISGEGLGIRIQGSFGACLRSSLMDRHARWREEQEQYERSKKAESIEDLFKSYRYMREREVKRGG</sequence>
<organism evidence="2 3">
    <name type="scientific">Methanocalculus taiwanensis</name>
    <dbReference type="NCBI Taxonomy" id="106207"/>
    <lineage>
        <taxon>Archaea</taxon>
        <taxon>Methanobacteriati</taxon>
        <taxon>Methanobacteriota</taxon>
        <taxon>Stenosarchaea group</taxon>
        <taxon>Methanomicrobia</taxon>
        <taxon>Methanomicrobiales</taxon>
        <taxon>Methanocalculaceae</taxon>
        <taxon>Methanocalculus</taxon>
    </lineage>
</organism>
<dbReference type="EMBL" id="VOTZ01000027">
    <property type="protein sequence ID" value="MCQ1539385.1"/>
    <property type="molecule type" value="Genomic_DNA"/>
</dbReference>
<name>A0ABD4TQ08_9EURY</name>
<evidence type="ECO:0000313" key="2">
    <source>
        <dbReference type="EMBL" id="MCQ1539385.1"/>
    </source>
</evidence>